<feature type="transmembrane region" description="Helical" evidence="2">
    <location>
        <begin position="64"/>
        <end position="88"/>
    </location>
</feature>
<dbReference type="EMBL" id="MCGE01000006">
    <property type="protein sequence ID" value="ORZ20491.1"/>
    <property type="molecule type" value="Genomic_DNA"/>
</dbReference>
<proteinExistence type="predicted"/>
<name>A0A1X2IQD2_9FUNG</name>
<dbReference type="InterPro" id="IPR022185">
    <property type="entry name" value="DUF3712"/>
</dbReference>
<keyword evidence="2" id="KW-1133">Transmembrane helix</keyword>
<sequence length="1620" mass="172393">MSAPAYPDSDLLSGGFGGITINADDEYYHKLRQRSIRDSEFIEQYSEKPPPPQQKPKFYRSKKYWIICSVISAIITIVVVCLIVFVFFPMIAQSLMNQSGIDVNGADISFFSPSTKRDEATTNLDIQRTFFMQMESTLTNTGPFGAEITFHNPITVFYNDTLLGNITLPKTSIGGGKGSLVADTPFSIQNSTFFAHFSKDMLALDTFSWNLKGKCDITALTRTATVNLDKSITLQGMGGFKNVTITSFQLPSDDPKGGIVVELGTIMNSPSPIGVQLGTIQLQIGYQNVNLGLVSASNVTLKKGDNAIVLKGTIDPLTHPGDLEKVGAMFSTYVSGGTAQTSAVGVSAAPDGHTPIQWLSEAFTSVKLNVGLSNPDGPMKIIKAVNMGHLDLAFDANNPYAPMVTAPNIVADFGIPFGFSLSITHVTQTITMSTRTNGKFSELAVPWVASQSNQTSGKLTFGIHQGSLVALPGKKDAFTDYTYDLTSSDLYTFGVSGMATTKTRTPIGDIVLGGIEFSVPTTLRGLQFLNSTPTVINSVDMTGGTSEALQLDIGVTMGNPSDFSMSVGDVTFAMYVDTTQVGTVTLANLTLERGDNKVVAKANFDPKASREGQGLLTSFVMGKNCATSIGGFKDSTSIASLSKALGVIKIDTTLPGLPSPLIQGGSVKVLPNSIETTIVNVVVSLANPFTAGLSITKVKSVASYQNMVVGNIDQDISKEPFTVGGHKTGLSPQLNMKMSLDPTTVAQLMRNLAVDSHLNTNTLDGLLGLGGFHIQGQENVEPTVDLFKGFNISNYVLQAMKALKVDLNLESTLQVGDYVDDLTFSQKGVQIATDDSVIGLIPIVGKPIVQHIVNGALLGFETLVLSDPTDKKANVRMKGSITKTGPMAATIAFPTPLTVRWQGKNIGTATMPTLKATAGQGATFDVPSEFVITDQDAMQAFAAYMINNQDFVWDISSADVSVTALGFTFTGINMEKSVTLKGCNGFKGAVTIKSFDLPSNDPTGGITLTADTTITNPSQIGFSLKSVAFNSYFQDVLIGPLAASPGNFPPFSTSSIEMKGRMVPQKTKHGLDMVGQVFGNYLAAKNSLLTVVGDAATGPSGPVGWLTNAFKTLKIENVILPGPKVEPTLIPSITMENMQLDFTAKDPYAAPASSTDVRAQLKNPFGFPLGVSQLNMEVDAKASGKKMAHLSIPTAKATTDKNAVVKTQFNNVPFKSYGDAHSDFAGFLTLLTKSSSGTLGLTGTSNALTTTAIGNLQLNGISFDVETFLAGFANFGGKSDILSLDIVGGTKDYILVKLVVSFVNPSHITISVGNINFLTKAKDGATVGQVFITDTVIKPGINKYKTEFHMMGSTSAIGKVVGDYTMNRKVPLQVSGTTSSTSIEPLQSAFKSVNLATTMFGIDAKLVAAIKVVTTPKDLIQKTSKSIVTLNNPFNTPYVLEKLQVKVAFSKGGGSPFQVAHIESIPGPCTVPANGQITCAAWHTILDASMINLTKLMLARNKNLDVEQSITARVGGDNGYLTTFEYSQKDCKTTLDIDLGLFDIPLGSKKAAIAIPDSHTLPPLSESAAATTPSFVSKIIYQDISCDRHKKCGKRLDKRNNNRKTPIISTGHDDRVKSMV</sequence>
<dbReference type="Proteomes" id="UP000193560">
    <property type="component" value="Unassembled WGS sequence"/>
</dbReference>
<feature type="compositionally biased region" description="Basic and acidic residues" evidence="1">
    <location>
        <begin position="1611"/>
        <end position="1620"/>
    </location>
</feature>
<dbReference type="Pfam" id="PF12505">
    <property type="entry name" value="DUF3712"/>
    <property type="match status" value="4"/>
</dbReference>
<dbReference type="GO" id="GO:0000329">
    <property type="term" value="C:fungal-type vacuole membrane"/>
    <property type="evidence" value="ECO:0007669"/>
    <property type="project" value="InterPro"/>
</dbReference>
<protein>
    <submittedName>
        <fullName evidence="3">Uncharacterized protein</fullName>
    </submittedName>
</protein>
<evidence type="ECO:0000256" key="2">
    <source>
        <dbReference type="SAM" id="Phobius"/>
    </source>
</evidence>
<gene>
    <name evidence="3" type="ORF">BCR42DRAFT_389695</name>
</gene>
<dbReference type="InterPro" id="IPR046368">
    <property type="entry name" value="Tag1"/>
</dbReference>
<keyword evidence="2" id="KW-0472">Membrane</keyword>
<evidence type="ECO:0000256" key="1">
    <source>
        <dbReference type="SAM" id="MobiDB-lite"/>
    </source>
</evidence>
<accession>A0A1X2IQD2</accession>
<organism evidence="3 4">
    <name type="scientific">Absidia repens</name>
    <dbReference type="NCBI Taxonomy" id="90262"/>
    <lineage>
        <taxon>Eukaryota</taxon>
        <taxon>Fungi</taxon>
        <taxon>Fungi incertae sedis</taxon>
        <taxon>Mucoromycota</taxon>
        <taxon>Mucoromycotina</taxon>
        <taxon>Mucoromycetes</taxon>
        <taxon>Mucorales</taxon>
        <taxon>Cunninghamellaceae</taxon>
        <taxon>Absidia</taxon>
    </lineage>
</organism>
<keyword evidence="2" id="KW-0812">Transmembrane</keyword>
<reference evidence="3 4" key="1">
    <citation type="submission" date="2016-07" db="EMBL/GenBank/DDBJ databases">
        <title>Pervasive Adenine N6-methylation of Active Genes in Fungi.</title>
        <authorList>
            <consortium name="DOE Joint Genome Institute"/>
            <person name="Mondo S.J."/>
            <person name="Dannebaum R.O."/>
            <person name="Kuo R.C."/>
            <person name="Labutti K."/>
            <person name="Haridas S."/>
            <person name="Kuo A."/>
            <person name="Salamov A."/>
            <person name="Ahrendt S.R."/>
            <person name="Lipzen A."/>
            <person name="Sullivan W."/>
            <person name="Andreopoulos W.B."/>
            <person name="Clum A."/>
            <person name="Lindquist E."/>
            <person name="Daum C."/>
            <person name="Ramamoorthy G.K."/>
            <person name="Gryganskyi A."/>
            <person name="Culley D."/>
            <person name="Magnuson J.K."/>
            <person name="James T.Y."/>
            <person name="O'Malley M.A."/>
            <person name="Stajich J.E."/>
            <person name="Spatafora J.W."/>
            <person name="Visel A."/>
            <person name="Grigoriev I.V."/>
        </authorList>
    </citation>
    <scope>NUCLEOTIDE SEQUENCE [LARGE SCALE GENOMIC DNA]</scope>
    <source>
        <strain evidence="3 4">NRRL 1336</strain>
    </source>
</reference>
<dbReference type="SUPFAM" id="SSF117070">
    <property type="entry name" value="LEA14-like"/>
    <property type="match status" value="1"/>
</dbReference>
<dbReference type="STRING" id="90262.A0A1X2IQD2"/>
<dbReference type="PANTHER" id="PTHR35895">
    <property type="entry name" value="CHROMOSOME 16, WHOLE GENOME SHOTGUN SEQUENCE"/>
    <property type="match status" value="1"/>
</dbReference>
<feature type="region of interest" description="Disordered" evidence="1">
    <location>
        <begin position="1595"/>
        <end position="1620"/>
    </location>
</feature>
<comment type="caution">
    <text evidence="3">The sequence shown here is derived from an EMBL/GenBank/DDBJ whole genome shotgun (WGS) entry which is preliminary data.</text>
</comment>
<evidence type="ECO:0000313" key="4">
    <source>
        <dbReference type="Proteomes" id="UP000193560"/>
    </source>
</evidence>
<dbReference type="OrthoDB" id="10039566at2759"/>
<dbReference type="PANTHER" id="PTHR35895:SF1">
    <property type="entry name" value="LIPID-BINDING SERUM GLYCOPROTEIN C-TERMINAL DOMAIN-CONTAINING PROTEIN"/>
    <property type="match status" value="1"/>
</dbReference>
<evidence type="ECO:0000313" key="3">
    <source>
        <dbReference type="EMBL" id="ORZ20491.1"/>
    </source>
</evidence>
<keyword evidence="4" id="KW-1185">Reference proteome</keyword>